<organism evidence="2 3">
    <name type="scientific">Bos mutus</name>
    <name type="common">wild yak</name>
    <dbReference type="NCBI Taxonomy" id="72004"/>
    <lineage>
        <taxon>Eukaryota</taxon>
        <taxon>Metazoa</taxon>
        <taxon>Chordata</taxon>
        <taxon>Craniata</taxon>
        <taxon>Vertebrata</taxon>
        <taxon>Euteleostomi</taxon>
        <taxon>Mammalia</taxon>
        <taxon>Eutheria</taxon>
        <taxon>Laurasiatheria</taxon>
        <taxon>Artiodactyla</taxon>
        <taxon>Ruminantia</taxon>
        <taxon>Pecora</taxon>
        <taxon>Bovidae</taxon>
        <taxon>Bovinae</taxon>
        <taxon>Bos</taxon>
    </lineage>
</organism>
<feature type="compositionally biased region" description="Basic residues" evidence="1">
    <location>
        <begin position="1"/>
        <end position="10"/>
    </location>
</feature>
<comment type="caution">
    <text evidence="2">The sequence shown here is derived from an EMBL/GenBank/DDBJ whole genome shotgun (WGS) entry which is preliminary data.</text>
</comment>
<keyword evidence="3" id="KW-1185">Reference proteome</keyword>
<dbReference type="Proteomes" id="UP000322234">
    <property type="component" value="Unassembled WGS sequence"/>
</dbReference>
<evidence type="ECO:0000256" key="1">
    <source>
        <dbReference type="SAM" id="MobiDB-lite"/>
    </source>
</evidence>
<feature type="compositionally biased region" description="Basic residues" evidence="1">
    <location>
        <begin position="56"/>
        <end position="66"/>
    </location>
</feature>
<feature type="region of interest" description="Disordered" evidence="1">
    <location>
        <begin position="1"/>
        <end position="33"/>
    </location>
</feature>
<sequence length="66" mass="7055">MVGATHRRRGTGGSRNTKNDHLRSSQSGVCQKEAGRLWSRAEARGVTARGGAVRSARGRGHTVARN</sequence>
<accession>A0A6B0QSQ3</accession>
<feature type="region of interest" description="Disordered" evidence="1">
    <location>
        <begin position="45"/>
        <end position="66"/>
    </location>
</feature>
<feature type="compositionally biased region" description="Low complexity" evidence="1">
    <location>
        <begin position="45"/>
        <end position="55"/>
    </location>
</feature>
<evidence type="ECO:0000313" key="2">
    <source>
        <dbReference type="EMBL" id="MXQ80759.1"/>
    </source>
</evidence>
<evidence type="ECO:0000313" key="3">
    <source>
        <dbReference type="Proteomes" id="UP000322234"/>
    </source>
</evidence>
<dbReference type="AlphaFoldDB" id="A0A6B0QSQ3"/>
<dbReference type="EMBL" id="VBQZ03000005">
    <property type="protein sequence ID" value="MXQ80759.1"/>
    <property type="molecule type" value="Genomic_DNA"/>
</dbReference>
<protein>
    <submittedName>
        <fullName evidence="2">Uncharacterized protein</fullName>
    </submittedName>
</protein>
<proteinExistence type="predicted"/>
<name>A0A6B0QSQ3_9CETA</name>
<gene>
    <name evidence="2" type="ORF">E5288_WYG009188</name>
</gene>
<reference evidence="2" key="1">
    <citation type="submission" date="2019-10" db="EMBL/GenBank/DDBJ databases">
        <title>The sequence and de novo assembly of the wild yak genome.</title>
        <authorList>
            <person name="Liu Y."/>
        </authorList>
    </citation>
    <scope>NUCLEOTIDE SEQUENCE [LARGE SCALE GENOMIC DNA]</scope>
    <source>
        <strain evidence="2">WY2019</strain>
    </source>
</reference>